<evidence type="ECO:0000313" key="2">
    <source>
        <dbReference type="Proteomes" id="UP000467700"/>
    </source>
</evidence>
<accession>A0A8S0VVT0</accession>
<gene>
    <name evidence="1" type="ORF">AAE3_LOCUS646</name>
</gene>
<proteinExistence type="predicted"/>
<dbReference type="Proteomes" id="UP000467700">
    <property type="component" value="Unassembled WGS sequence"/>
</dbReference>
<organism evidence="1 2">
    <name type="scientific">Cyclocybe aegerita</name>
    <name type="common">Black poplar mushroom</name>
    <name type="synonym">Agrocybe aegerita</name>
    <dbReference type="NCBI Taxonomy" id="1973307"/>
    <lineage>
        <taxon>Eukaryota</taxon>
        <taxon>Fungi</taxon>
        <taxon>Dikarya</taxon>
        <taxon>Basidiomycota</taxon>
        <taxon>Agaricomycotina</taxon>
        <taxon>Agaricomycetes</taxon>
        <taxon>Agaricomycetidae</taxon>
        <taxon>Agaricales</taxon>
        <taxon>Agaricineae</taxon>
        <taxon>Bolbitiaceae</taxon>
        <taxon>Cyclocybe</taxon>
    </lineage>
</organism>
<evidence type="ECO:0000313" key="1">
    <source>
        <dbReference type="EMBL" id="CAA7257308.1"/>
    </source>
</evidence>
<dbReference type="AlphaFoldDB" id="A0A8S0VVT0"/>
<name>A0A8S0VVT0_CYCAE</name>
<dbReference type="EMBL" id="CACVBS010000001">
    <property type="protein sequence ID" value="CAA7257308.1"/>
    <property type="molecule type" value="Genomic_DNA"/>
</dbReference>
<comment type="caution">
    <text evidence="1">The sequence shown here is derived from an EMBL/GenBank/DDBJ whole genome shotgun (WGS) entry which is preliminary data.</text>
</comment>
<reference evidence="1 2" key="1">
    <citation type="submission" date="2020-01" db="EMBL/GenBank/DDBJ databases">
        <authorList>
            <person name="Gupta K D."/>
        </authorList>
    </citation>
    <scope>NUCLEOTIDE SEQUENCE [LARGE SCALE GENOMIC DNA]</scope>
</reference>
<sequence>MDHLPFVGSNHRRTCWTFACSYGGERDCMDFEGDNLILEGDQTGDFTANELTNHTLWSILQANLLPPIPTCPGGIVSTDVVAPQLEPASKQQTSYLSTLSNSSTTMQTVVKISAVLAIAMMACAKPVPQLGLGGIVDPVLGTVGTVTDGVSDVVSSVGDAAGSVVSSLPSVVDGVTDTVGGIVGGVG</sequence>
<keyword evidence="2" id="KW-1185">Reference proteome</keyword>
<protein>
    <submittedName>
        <fullName evidence="1">Uncharacterized protein</fullName>
    </submittedName>
</protein>